<dbReference type="AlphaFoldDB" id="A0A1H0SRF4"/>
<proteinExistence type="predicted"/>
<gene>
    <name evidence="1" type="ORF">SAMN04487905_104127</name>
</gene>
<keyword evidence="2" id="KW-1185">Reference proteome</keyword>
<evidence type="ECO:0000313" key="1">
    <source>
        <dbReference type="EMBL" id="SDP44215.1"/>
    </source>
</evidence>
<sequence length="110" mass="12692">MLTRRADRRWPLRLSRWLPRRLWPLWRGGRVGGVRVLVRTAHAAVDRVATAVRSRVVWLRRKWWCARSRGRCRVSAAGLGRRLLGAGLDSGRGERVADPVRVALDPDHER</sequence>
<name>A0A1H0SRF4_9ACTN</name>
<dbReference type="Proteomes" id="UP000199497">
    <property type="component" value="Unassembled WGS sequence"/>
</dbReference>
<evidence type="ECO:0000313" key="2">
    <source>
        <dbReference type="Proteomes" id="UP000199497"/>
    </source>
</evidence>
<dbReference type="EMBL" id="FNJR01000004">
    <property type="protein sequence ID" value="SDP44215.1"/>
    <property type="molecule type" value="Genomic_DNA"/>
</dbReference>
<reference evidence="2" key="1">
    <citation type="submission" date="2016-10" db="EMBL/GenBank/DDBJ databases">
        <authorList>
            <person name="Varghese N."/>
            <person name="Submissions S."/>
        </authorList>
    </citation>
    <scope>NUCLEOTIDE SEQUENCE [LARGE SCALE GENOMIC DNA]</scope>
    <source>
        <strain evidence="2">DSM 46732</strain>
    </source>
</reference>
<accession>A0A1H0SRF4</accession>
<protein>
    <submittedName>
        <fullName evidence="1">Uncharacterized protein</fullName>
    </submittedName>
</protein>
<organism evidence="1 2">
    <name type="scientific">Actinopolyspora xinjiangensis</name>
    <dbReference type="NCBI Taxonomy" id="405564"/>
    <lineage>
        <taxon>Bacteria</taxon>
        <taxon>Bacillati</taxon>
        <taxon>Actinomycetota</taxon>
        <taxon>Actinomycetes</taxon>
        <taxon>Actinopolysporales</taxon>
        <taxon>Actinopolysporaceae</taxon>
        <taxon>Actinopolyspora</taxon>
    </lineage>
</organism>